<dbReference type="GO" id="GO:0016020">
    <property type="term" value="C:membrane"/>
    <property type="evidence" value="ECO:0007669"/>
    <property type="project" value="InterPro"/>
</dbReference>
<evidence type="ECO:0000256" key="4">
    <source>
        <dbReference type="ARBA" id="ARBA00022597"/>
    </source>
</evidence>
<dbReference type="PANTHER" id="PTHR10791">
    <property type="entry name" value="RAG1-ACTIVATING PROTEIN 1"/>
    <property type="match status" value="1"/>
</dbReference>
<dbReference type="Gene3D" id="1.20.1280.290">
    <property type="match status" value="1"/>
</dbReference>
<comment type="caution">
    <text evidence="10">The sequence shown here is derived from an EMBL/GenBank/DDBJ whole genome shotgun (WGS) entry which is preliminary data.</text>
</comment>
<keyword evidence="4" id="KW-0762">Sugar transport</keyword>
<dbReference type="InterPro" id="IPR047664">
    <property type="entry name" value="SWEET"/>
</dbReference>
<accession>A0A1Q3BLE2</accession>
<comment type="subcellular location">
    <subcellularLocation>
        <location evidence="1">Endomembrane system</location>
        <topology evidence="1">Multi-pass membrane protein</topology>
    </subcellularLocation>
</comment>
<feature type="transmembrane region" description="Helical" evidence="9">
    <location>
        <begin position="106"/>
        <end position="129"/>
    </location>
</feature>
<dbReference type="EMBL" id="BDDD01000652">
    <property type="protein sequence ID" value="GAV68684.1"/>
    <property type="molecule type" value="Genomic_DNA"/>
</dbReference>
<evidence type="ECO:0000256" key="7">
    <source>
        <dbReference type="ARBA" id="ARBA00022989"/>
    </source>
</evidence>
<keyword evidence="3" id="KW-0813">Transport</keyword>
<feature type="non-terminal residue" evidence="10">
    <location>
        <position position="223"/>
    </location>
</feature>
<dbReference type="InterPro" id="IPR004316">
    <property type="entry name" value="SWEET_rpt"/>
</dbReference>
<dbReference type="InParanoid" id="A0A1Q3BLE2"/>
<evidence type="ECO:0000313" key="11">
    <source>
        <dbReference type="Proteomes" id="UP000187406"/>
    </source>
</evidence>
<evidence type="ECO:0000256" key="9">
    <source>
        <dbReference type="SAM" id="Phobius"/>
    </source>
</evidence>
<sequence length="223" mass="24558">PTFVEIWKKGSVEQYLPIPCLATLINCMIWTLFGLPLVHPNNTLVSTINGTGIAIELVYIILFFIFSPNNNRLKVVVVVLVEIIFVAVVILTWVHTRKGRSTIVGIIAIMFNVMMYASPLSVMVSILFFGGVNGFGCPNPKFHLFSNNPSVEFLNCLGFHVFVAPNGLGTLFSVAQLILYAIYYKNTKRILATREGKGEVGLSNVVVDGVSKQNGHAHHHASK</sequence>
<dbReference type="Proteomes" id="UP000187406">
    <property type="component" value="Unassembled WGS sequence"/>
</dbReference>
<gene>
    <name evidence="10" type="ORF">CFOL_v3_12187</name>
</gene>
<dbReference type="PANTHER" id="PTHR10791:SF130">
    <property type="entry name" value="BIDIRECTIONAL SUGAR TRANSPORTER SWEET6-RELATED"/>
    <property type="match status" value="1"/>
</dbReference>
<evidence type="ECO:0000313" key="10">
    <source>
        <dbReference type="EMBL" id="GAV68684.1"/>
    </source>
</evidence>
<dbReference type="OrthoDB" id="409725at2759"/>
<protein>
    <submittedName>
        <fullName evidence="10">MtN3_slv domain-containing protein</fullName>
    </submittedName>
</protein>
<keyword evidence="8 9" id="KW-0472">Membrane</keyword>
<evidence type="ECO:0000256" key="3">
    <source>
        <dbReference type="ARBA" id="ARBA00022448"/>
    </source>
</evidence>
<keyword evidence="11" id="KW-1185">Reference proteome</keyword>
<name>A0A1Q3BLE2_CEPFO</name>
<reference evidence="11" key="1">
    <citation type="submission" date="2016-04" db="EMBL/GenBank/DDBJ databases">
        <title>Cephalotus genome sequencing.</title>
        <authorList>
            <person name="Fukushima K."/>
            <person name="Hasebe M."/>
            <person name="Fang X."/>
        </authorList>
    </citation>
    <scope>NUCLEOTIDE SEQUENCE [LARGE SCALE GENOMIC DNA]</scope>
    <source>
        <strain evidence="11">cv. St1</strain>
    </source>
</reference>
<feature type="transmembrane region" description="Helical" evidence="9">
    <location>
        <begin position="15"/>
        <end position="35"/>
    </location>
</feature>
<evidence type="ECO:0000256" key="2">
    <source>
        <dbReference type="ARBA" id="ARBA00007809"/>
    </source>
</evidence>
<keyword evidence="7 9" id="KW-1133">Transmembrane helix</keyword>
<feature type="transmembrane region" description="Helical" evidence="9">
    <location>
        <begin position="47"/>
        <end position="67"/>
    </location>
</feature>
<dbReference type="Pfam" id="PF03083">
    <property type="entry name" value="MtN3_slv"/>
    <property type="match status" value="2"/>
</dbReference>
<keyword evidence="6" id="KW-0677">Repeat</keyword>
<proteinExistence type="inferred from homology"/>
<evidence type="ECO:0000256" key="6">
    <source>
        <dbReference type="ARBA" id="ARBA00022737"/>
    </source>
</evidence>
<evidence type="ECO:0000256" key="1">
    <source>
        <dbReference type="ARBA" id="ARBA00004127"/>
    </source>
</evidence>
<comment type="similarity">
    <text evidence="2">Belongs to the SWEET sugar transporter family.</text>
</comment>
<keyword evidence="5 9" id="KW-0812">Transmembrane</keyword>
<evidence type="ECO:0000256" key="8">
    <source>
        <dbReference type="ARBA" id="ARBA00023136"/>
    </source>
</evidence>
<dbReference type="AlphaFoldDB" id="A0A1Q3BLE2"/>
<feature type="transmembrane region" description="Helical" evidence="9">
    <location>
        <begin position="157"/>
        <end position="184"/>
    </location>
</feature>
<evidence type="ECO:0000256" key="5">
    <source>
        <dbReference type="ARBA" id="ARBA00022692"/>
    </source>
</evidence>
<feature type="non-terminal residue" evidence="10">
    <location>
        <position position="1"/>
    </location>
</feature>
<feature type="transmembrane region" description="Helical" evidence="9">
    <location>
        <begin position="73"/>
        <end position="94"/>
    </location>
</feature>
<organism evidence="10 11">
    <name type="scientific">Cephalotus follicularis</name>
    <name type="common">Albany pitcher plant</name>
    <dbReference type="NCBI Taxonomy" id="3775"/>
    <lineage>
        <taxon>Eukaryota</taxon>
        <taxon>Viridiplantae</taxon>
        <taxon>Streptophyta</taxon>
        <taxon>Embryophyta</taxon>
        <taxon>Tracheophyta</taxon>
        <taxon>Spermatophyta</taxon>
        <taxon>Magnoliopsida</taxon>
        <taxon>eudicotyledons</taxon>
        <taxon>Gunneridae</taxon>
        <taxon>Pentapetalae</taxon>
        <taxon>rosids</taxon>
        <taxon>fabids</taxon>
        <taxon>Oxalidales</taxon>
        <taxon>Cephalotaceae</taxon>
        <taxon>Cephalotus</taxon>
    </lineage>
</organism>
<dbReference type="GO" id="GO:0012505">
    <property type="term" value="C:endomembrane system"/>
    <property type="evidence" value="ECO:0007669"/>
    <property type="project" value="UniProtKB-SubCell"/>
</dbReference>
<dbReference type="GO" id="GO:0051119">
    <property type="term" value="F:sugar transmembrane transporter activity"/>
    <property type="evidence" value="ECO:0007669"/>
    <property type="project" value="InterPro"/>
</dbReference>